<dbReference type="FunFam" id="3.30.230.70:FF:000004">
    <property type="entry name" value="Exosome complex component Rrp41"/>
    <property type="match status" value="1"/>
</dbReference>
<comment type="similarity">
    <text evidence="3">Belongs to the RNase PH family.</text>
</comment>
<dbReference type="CDD" id="cd11370">
    <property type="entry name" value="RNase_PH_RRP41"/>
    <property type="match status" value="1"/>
</dbReference>
<dbReference type="VEuPathDB" id="CryptoDB:Vbra_21567"/>
<dbReference type="GO" id="GO:0000176">
    <property type="term" value="C:nuclear exosome (RNase complex)"/>
    <property type="evidence" value="ECO:0007669"/>
    <property type="project" value="TreeGrafter"/>
</dbReference>
<keyword evidence="4" id="KW-0963">Cytoplasm</keyword>
<evidence type="ECO:0000256" key="2">
    <source>
        <dbReference type="ARBA" id="ARBA00004604"/>
    </source>
</evidence>
<organism evidence="8 9">
    <name type="scientific">Vitrella brassicaformis (strain CCMP3155)</name>
    <dbReference type="NCBI Taxonomy" id="1169540"/>
    <lineage>
        <taxon>Eukaryota</taxon>
        <taxon>Sar</taxon>
        <taxon>Alveolata</taxon>
        <taxon>Colpodellida</taxon>
        <taxon>Vitrellaceae</taxon>
        <taxon>Vitrella</taxon>
    </lineage>
</organism>
<dbReference type="EMBL" id="CDMY01000486">
    <property type="protein sequence ID" value="CEM16888.1"/>
    <property type="molecule type" value="Genomic_DNA"/>
</dbReference>
<dbReference type="InterPro" id="IPR015847">
    <property type="entry name" value="ExoRNase_PH_dom2"/>
</dbReference>
<dbReference type="AlphaFoldDB" id="A0A0G4FR10"/>
<dbReference type="InParanoid" id="A0A0G4FR10"/>
<dbReference type="SUPFAM" id="SSF55666">
    <property type="entry name" value="Ribonuclease PH domain 2-like"/>
    <property type="match status" value="1"/>
</dbReference>
<keyword evidence="9" id="KW-1185">Reference proteome</keyword>
<evidence type="ECO:0000259" key="7">
    <source>
        <dbReference type="Pfam" id="PF03725"/>
    </source>
</evidence>
<dbReference type="GO" id="GO:0071028">
    <property type="term" value="P:nuclear mRNA surveillance"/>
    <property type="evidence" value="ECO:0007669"/>
    <property type="project" value="TreeGrafter"/>
</dbReference>
<evidence type="ECO:0000313" key="9">
    <source>
        <dbReference type="Proteomes" id="UP000041254"/>
    </source>
</evidence>
<gene>
    <name evidence="8" type="ORF">Vbra_21567</name>
</gene>
<comment type="subcellular location">
    <subcellularLocation>
        <location evidence="1">Cytoplasm</location>
    </subcellularLocation>
    <subcellularLocation>
        <location evidence="2">Nucleus</location>
        <location evidence="2">Nucleolus</location>
    </subcellularLocation>
</comment>
<dbReference type="PANTHER" id="PTHR11953:SF0">
    <property type="entry name" value="EXOSOME COMPLEX COMPONENT RRP41"/>
    <property type="match status" value="1"/>
</dbReference>
<dbReference type="OrthoDB" id="27298at2759"/>
<dbReference type="FunCoup" id="A0A0G4FR10">
    <property type="interactions" value="401"/>
</dbReference>
<dbReference type="OMA" id="ECRINTH"/>
<evidence type="ECO:0000256" key="5">
    <source>
        <dbReference type="ARBA" id="ARBA00022835"/>
    </source>
</evidence>
<sequence>MSKTEFVSPEGFRIDGRRPSEIRTFRCQVGGVSQNADGSAYVEMGCTKALAYVYGPKEARRGAMKTQCGVLTCEVSLAPFSTADRRKRSRYDRQTVELALTIRQAFESSILLELYQRAQIDMFVHILETDGGHKAAAINACNLALIDAGINIRDSLVACSAGYIDGRPIVDMNQAEINAGGVELLLGVFARTRKVSVIEMDSKITPEVFQETYEACIAACRDLYTAMETAVNDTALRLVHSK</sequence>
<proteinExistence type="inferred from homology"/>
<dbReference type="STRING" id="1169540.A0A0G4FR10"/>
<dbReference type="InterPro" id="IPR036345">
    <property type="entry name" value="ExoRNase_PH_dom2_sf"/>
</dbReference>
<dbReference type="InterPro" id="IPR050080">
    <property type="entry name" value="RNase_PH"/>
</dbReference>
<dbReference type="Pfam" id="PF03725">
    <property type="entry name" value="RNase_PH_C"/>
    <property type="match status" value="1"/>
</dbReference>
<dbReference type="GO" id="GO:0016075">
    <property type="term" value="P:rRNA catabolic process"/>
    <property type="evidence" value="ECO:0007669"/>
    <property type="project" value="TreeGrafter"/>
</dbReference>
<evidence type="ECO:0000256" key="4">
    <source>
        <dbReference type="ARBA" id="ARBA00022490"/>
    </source>
</evidence>
<dbReference type="GO" id="GO:0071051">
    <property type="term" value="P:poly(A)-dependent snoRNA 3'-end processing"/>
    <property type="evidence" value="ECO:0007669"/>
    <property type="project" value="TreeGrafter"/>
</dbReference>
<evidence type="ECO:0000256" key="1">
    <source>
        <dbReference type="ARBA" id="ARBA00004496"/>
    </source>
</evidence>
<dbReference type="GO" id="GO:0005730">
    <property type="term" value="C:nucleolus"/>
    <property type="evidence" value="ECO:0007669"/>
    <property type="project" value="UniProtKB-SubCell"/>
</dbReference>
<dbReference type="Pfam" id="PF01138">
    <property type="entry name" value="RNase_PH"/>
    <property type="match status" value="1"/>
</dbReference>
<feature type="domain" description="Exoribonuclease phosphorolytic" evidence="7">
    <location>
        <begin position="156"/>
        <end position="211"/>
    </location>
</feature>
<protein>
    <submittedName>
        <fullName evidence="8">Uncharacterized protein</fullName>
    </submittedName>
</protein>
<accession>A0A0G4FR10</accession>
<dbReference type="GO" id="GO:0034475">
    <property type="term" value="P:U4 snRNA 3'-end processing"/>
    <property type="evidence" value="ECO:0007669"/>
    <property type="project" value="TreeGrafter"/>
</dbReference>
<dbReference type="GO" id="GO:0000177">
    <property type="term" value="C:cytoplasmic exosome (RNase complex)"/>
    <property type="evidence" value="ECO:0007669"/>
    <property type="project" value="TreeGrafter"/>
</dbReference>
<dbReference type="InterPro" id="IPR027408">
    <property type="entry name" value="PNPase/RNase_PH_dom_sf"/>
</dbReference>
<dbReference type="InterPro" id="IPR020568">
    <property type="entry name" value="Ribosomal_Su5_D2-typ_SF"/>
</dbReference>
<dbReference type="PANTHER" id="PTHR11953">
    <property type="entry name" value="EXOSOME COMPLEX COMPONENT"/>
    <property type="match status" value="1"/>
</dbReference>
<feature type="domain" description="Exoribonuclease phosphorolytic" evidence="6">
    <location>
        <begin position="21"/>
        <end position="150"/>
    </location>
</feature>
<dbReference type="Proteomes" id="UP000041254">
    <property type="component" value="Unassembled WGS sequence"/>
</dbReference>
<evidence type="ECO:0000259" key="6">
    <source>
        <dbReference type="Pfam" id="PF01138"/>
    </source>
</evidence>
<reference evidence="8 9" key="1">
    <citation type="submission" date="2014-11" db="EMBL/GenBank/DDBJ databases">
        <authorList>
            <person name="Zhu J."/>
            <person name="Qi W."/>
            <person name="Song R."/>
        </authorList>
    </citation>
    <scope>NUCLEOTIDE SEQUENCE [LARGE SCALE GENOMIC DNA]</scope>
</reference>
<dbReference type="PhylomeDB" id="A0A0G4FR10"/>
<keyword evidence="5" id="KW-0271">Exosome</keyword>
<dbReference type="InterPro" id="IPR001247">
    <property type="entry name" value="ExoRNase_PH_dom1"/>
</dbReference>
<name>A0A0G4FR10_VITBC</name>
<dbReference type="GO" id="GO:0003723">
    <property type="term" value="F:RNA binding"/>
    <property type="evidence" value="ECO:0007669"/>
    <property type="project" value="TreeGrafter"/>
</dbReference>
<evidence type="ECO:0000313" key="8">
    <source>
        <dbReference type="EMBL" id="CEM16888.1"/>
    </source>
</evidence>
<dbReference type="Gene3D" id="3.30.230.70">
    <property type="entry name" value="GHMP Kinase, N-terminal domain"/>
    <property type="match status" value="1"/>
</dbReference>
<dbReference type="SUPFAM" id="SSF54211">
    <property type="entry name" value="Ribosomal protein S5 domain 2-like"/>
    <property type="match status" value="1"/>
</dbReference>
<evidence type="ECO:0000256" key="3">
    <source>
        <dbReference type="ARBA" id="ARBA00006678"/>
    </source>
</evidence>